<reference evidence="9 10" key="1">
    <citation type="submission" date="2018-08" db="EMBL/GenBank/DDBJ databases">
        <title>Diversity &amp; Physiological Properties of Lignin-Decomposing Actinobacteria from Soil.</title>
        <authorList>
            <person name="Roh S.G."/>
            <person name="Kim S.B."/>
        </authorList>
    </citation>
    <scope>NUCLEOTIDE SEQUENCE [LARGE SCALE GENOMIC DNA]</scope>
    <source>
        <strain evidence="9 10">MMS17-GH009</strain>
    </source>
</reference>
<dbReference type="InterPro" id="IPR010432">
    <property type="entry name" value="RDD"/>
</dbReference>
<sequence>MSRTSRMCDVLLGGMSTHDPSGPQPEGGGTPSFDKQPPQPGGGTPEGEPSGPNPSHDPSGDSSGDRSGGPGAYQGTYGGSPYGEPTPGQNPYGQNPYDQPPPGHGTGYGPGAYGTPGAGPVPGMPPIGTWPKRFLARLIDYLLMQAVGVIIVGPFTDLSTRNGSTEAFWLGCAIYLVYEALMLSRDGQTLGKKAMKIRVAMLVDGNKPTQSAAWTRAAVFILPAVLCCAALWWIVDGLFGVFDKPYRQCLHDKAAKTVVVTTEV</sequence>
<keyword evidence="4 7" id="KW-1133">Transmembrane helix</keyword>
<evidence type="ECO:0000256" key="5">
    <source>
        <dbReference type="ARBA" id="ARBA00023136"/>
    </source>
</evidence>
<feature type="transmembrane region" description="Helical" evidence="7">
    <location>
        <begin position="167"/>
        <end position="184"/>
    </location>
</feature>
<evidence type="ECO:0000256" key="7">
    <source>
        <dbReference type="SAM" id="Phobius"/>
    </source>
</evidence>
<gene>
    <name evidence="9" type="ORF">DR950_20575</name>
</gene>
<feature type="compositionally biased region" description="Gly residues" evidence="6">
    <location>
        <begin position="104"/>
        <end position="117"/>
    </location>
</feature>
<evidence type="ECO:0000256" key="4">
    <source>
        <dbReference type="ARBA" id="ARBA00022989"/>
    </source>
</evidence>
<feature type="region of interest" description="Disordered" evidence="6">
    <location>
        <begin position="1"/>
        <end position="120"/>
    </location>
</feature>
<evidence type="ECO:0000256" key="1">
    <source>
        <dbReference type="ARBA" id="ARBA00004651"/>
    </source>
</evidence>
<accession>A0A372ZVC8</accession>
<comment type="subcellular location">
    <subcellularLocation>
        <location evidence="1">Cell membrane</location>
        <topology evidence="1">Multi-pass membrane protein</topology>
    </subcellularLocation>
</comment>
<dbReference type="EMBL" id="QVIG01000001">
    <property type="protein sequence ID" value="RGD59858.1"/>
    <property type="molecule type" value="Genomic_DNA"/>
</dbReference>
<dbReference type="AlphaFoldDB" id="A0A372ZVC8"/>
<evidence type="ECO:0000256" key="3">
    <source>
        <dbReference type="ARBA" id="ARBA00022692"/>
    </source>
</evidence>
<name>A0A372ZVC8_9ACTN</name>
<feature type="domain" description="RDD" evidence="8">
    <location>
        <begin position="129"/>
        <end position="256"/>
    </location>
</feature>
<evidence type="ECO:0000313" key="9">
    <source>
        <dbReference type="EMBL" id="RGD59858.1"/>
    </source>
</evidence>
<feature type="compositionally biased region" description="Polar residues" evidence="6">
    <location>
        <begin position="87"/>
        <end position="97"/>
    </location>
</feature>
<feature type="compositionally biased region" description="Gly residues" evidence="6">
    <location>
        <begin position="66"/>
        <end position="81"/>
    </location>
</feature>
<protein>
    <submittedName>
        <fullName evidence="9">RDD family protein</fullName>
    </submittedName>
</protein>
<proteinExistence type="predicted"/>
<organism evidence="9 10">
    <name type="scientific">Kitasatospora xanthocidica</name>
    <dbReference type="NCBI Taxonomy" id="83382"/>
    <lineage>
        <taxon>Bacteria</taxon>
        <taxon>Bacillati</taxon>
        <taxon>Actinomycetota</taxon>
        <taxon>Actinomycetes</taxon>
        <taxon>Kitasatosporales</taxon>
        <taxon>Streptomycetaceae</taxon>
        <taxon>Kitasatospora</taxon>
    </lineage>
</organism>
<dbReference type="Pfam" id="PF06271">
    <property type="entry name" value="RDD"/>
    <property type="match status" value="1"/>
</dbReference>
<dbReference type="PANTHER" id="PTHR36115">
    <property type="entry name" value="PROLINE-RICH ANTIGEN HOMOLOG-RELATED"/>
    <property type="match status" value="1"/>
</dbReference>
<dbReference type="Proteomes" id="UP000263377">
    <property type="component" value="Unassembled WGS sequence"/>
</dbReference>
<keyword evidence="3 7" id="KW-0812">Transmembrane</keyword>
<feature type="transmembrane region" description="Helical" evidence="7">
    <location>
        <begin position="134"/>
        <end position="155"/>
    </location>
</feature>
<feature type="compositionally biased region" description="Low complexity" evidence="6">
    <location>
        <begin position="46"/>
        <end position="62"/>
    </location>
</feature>
<keyword evidence="5 7" id="KW-0472">Membrane</keyword>
<evidence type="ECO:0000256" key="2">
    <source>
        <dbReference type="ARBA" id="ARBA00022475"/>
    </source>
</evidence>
<comment type="caution">
    <text evidence="9">The sequence shown here is derived from an EMBL/GenBank/DDBJ whole genome shotgun (WGS) entry which is preliminary data.</text>
</comment>
<evidence type="ECO:0000256" key="6">
    <source>
        <dbReference type="SAM" id="MobiDB-lite"/>
    </source>
</evidence>
<dbReference type="InterPro" id="IPR051791">
    <property type="entry name" value="Pra-immunoreactive"/>
</dbReference>
<keyword evidence="10" id="KW-1185">Reference proteome</keyword>
<evidence type="ECO:0000313" key="10">
    <source>
        <dbReference type="Proteomes" id="UP000263377"/>
    </source>
</evidence>
<feature type="transmembrane region" description="Helical" evidence="7">
    <location>
        <begin position="217"/>
        <end position="235"/>
    </location>
</feature>
<keyword evidence="2" id="KW-1003">Cell membrane</keyword>
<evidence type="ECO:0000259" key="8">
    <source>
        <dbReference type="Pfam" id="PF06271"/>
    </source>
</evidence>
<dbReference type="GO" id="GO:0005886">
    <property type="term" value="C:plasma membrane"/>
    <property type="evidence" value="ECO:0007669"/>
    <property type="project" value="UniProtKB-SubCell"/>
</dbReference>
<dbReference type="PANTHER" id="PTHR36115:SF4">
    <property type="entry name" value="MEMBRANE PROTEIN"/>
    <property type="match status" value="1"/>
</dbReference>